<proteinExistence type="predicted"/>
<keyword evidence="1" id="KW-0812">Transmembrane</keyword>
<organism evidence="2 3">
    <name type="scientific">Solanum bulbocastanum</name>
    <name type="common">Wild potato</name>
    <dbReference type="NCBI Taxonomy" id="147425"/>
    <lineage>
        <taxon>Eukaryota</taxon>
        <taxon>Viridiplantae</taxon>
        <taxon>Streptophyta</taxon>
        <taxon>Embryophyta</taxon>
        <taxon>Tracheophyta</taxon>
        <taxon>Spermatophyta</taxon>
        <taxon>Magnoliopsida</taxon>
        <taxon>eudicotyledons</taxon>
        <taxon>Gunneridae</taxon>
        <taxon>Pentapetalae</taxon>
        <taxon>asterids</taxon>
        <taxon>lamiids</taxon>
        <taxon>Solanales</taxon>
        <taxon>Solanaceae</taxon>
        <taxon>Solanoideae</taxon>
        <taxon>Solaneae</taxon>
        <taxon>Solanum</taxon>
    </lineage>
</organism>
<evidence type="ECO:0000256" key="1">
    <source>
        <dbReference type="SAM" id="Phobius"/>
    </source>
</evidence>
<keyword evidence="3" id="KW-1185">Reference proteome</keyword>
<keyword evidence="1" id="KW-0472">Membrane</keyword>
<dbReference type="AlphaFoldDB" id="A0AAN8SYG6"/>
<protein>
    <submittedName>
        <fullName evidence="2">Uncharacterized protein</fullName>
    </submittedName>
</protein>
<reference evidence="2 3" key="1">
    <citation type="submission" date="2024-02" db="EMBL/GenBank/DDBJ databases">
        <title>de novo genome assembly of Solanum bulbocastanum strain 11H21.</title>
        <authorList>
            <person name="Hosaka A.J."/>
        </authorList>
    </citation>
    <scope>NUCLEOTIDE SEQUENCE [LARGE SCALE GENOMIC DNA]</scope>
    <source>
        <tissue evidence="2">Young leaves</tissue>
    </source>
</reference>
<dbReference type="Proteomes" id="UP001371456">
    <property type="component" value="Unassembled WGS sequence"/>
</dbReference>
<dbReference type="EMBL" id="JBANQN010000010">
    <property type="protein sequence ID" value="KAK6778175.1"/>
    <property type="molecule type" value="Genomic_DNA"/>
</dbReference>
<sequence>MTKPQEFGKERVGYVLNQLIFCLSNCICHIVVFDDALTFTYLVSPFLSWILLS</sequence>
<keyword evidence="1" id="KW-1133">Transmembrane helix</keyword>
<name>A0AAN8SYG6_SOLBU</name>
<evidence type="ECO:0000313" key="2">
    <source>
        <dbReference type="EMBL" id="KAK6778175.1"/>
    </source>
</evidence>
<gene>
    <name evidence="2" type="ORF">RDI58_024893</name>
</gene>
<comment type="caution">
    <text evidence="2">The sequence shown here is derived from an EMBL/GenBank/DDBJ whole genome shotgun (WGS) entry which is preliminary data.</text>
</comment>
<feature type="transmembrane region" description="Helical" evidence="1">
    <location>
        <begin position="12"/>
        <end position="32"/>
    </location>
</feature>
<accession>A0AAN8SYG6</accession>
<evidence type="ECO:0000313" key="3">
    <source>
        <dbReference type="Proteomes" id="UP001371456"/>
    </source>
</evidence>